<dbReference type="GO" id="GO:0010906">
    <property type="term" value="P:regulation of glucose metabolic process"/>
    <property type="evidence" value="ECO:0007669"/>
    <property type="project" value="Ensembl"/>
</dbReference>
<evidence type="ECO:0000256" key="4">
    <source>
        <dbReference type="ARBA" id="ARBA00006423"/>
    </source>
</evidence>
<accession>A0A671VNI4</accession>
<dbReference type="Ensembl" id="ENSSAUT00010028748.1">
    <property type="protein sequence ID" value="ENSSAUP00010027242.1"/>
    <property type="gene ID" value="ENSSAUG00010011787.1"/>
</dbReference>
<dbReference type="InterPro" id="IPR003070">
    <property type="entry name" value="NR4A1-3"/>
</dbReference>
<feature type="domain" description="NR LBD" evidence="17">
    <location>
        <begin position="352"/>
        <end position="587"/>
    </location>
</feature>
<evidence type="ECO:0000256" key="13">
    <source>
        <dbReference type="ARBA" id="ARBA00023198"/>
    </source>
</evidence>
<dbReference type="PRINTS" id="PR00047">
    <property type="entry name" value="STROIDFINGER"/>
</dbReference>
<evidence type="ECO:0000256" key="14">
    <source>
        <dbReference type="ARBA" id="ARBA00023242"/>
    </source>
</evidence>
<evidence type="ECO:0000256" key="6">
    <source>
        <dbReference type="ARBA" id="ARBA00022723"/>
    </source>
</evidence>
<dbReference type="GO" id="GO:0008270">
    <property type="term" value="F:zinc ion binding"/>
    <property type="evidence" value="ECO:0007669"/>
    <property type="project" value="UniProtKB-KW"/>
</dbReference>
<dbReference type="GO" id="GO:0005829">
    <property type="term" value="C:cytosol"/>
    <property type="evidence" value="ECO:0007669"/>
    <property type="project" value="UniProtKB-SubCell"/>
</dbReference>
<keyword evidence="9 15" id="KW-0805">Transcription regulation</keyword>
<keyword evidence="10 15" id="KW-0238">DNA-binding</keyword>
<evidence type="ECO:0000256" key="8">
    <source>
        <dbReference type="ARBA" id="ARBA00022833"/>
    </source>
</evidence>
<keyword evidence="5" id="KW-0963">Cytoplasm</keyword>
<dbReference type="GO" id="GO:0006954">
    <property type="term" value="P:inflammatory response"/>
    <property type="evidence" value="ECO:0007669"/>
    <property type="project" value="UniProtKB-KW"/>
</dbReference>
<dbReference type="GO" id="GO:0071376">
    <property type="term" value="P:cellular response to corticotropin-releasing hormone stimulus"/>
    <property type="evidence" value="ECO:0007669"/>
    <property type="project" value="TreeGrafter"/>
</dbReference>
<dbReference type="GO" id="GO:0035259">
    <property type="term" value="F:nuclear glucocorticoid receptor binding"/>
    <property type="evidence" value="ECO:0007669"/>
    <property type="project" value="TreeGrafter"/>
</dbReference>
<dbReference type="Proteomes" id="UP000472265">
    <property type="component" value="Chromosome 7"/>
</dbReference>
<evidence type="ECO:0000256" key="2">
    <source>
        <dbReference type="ARBA" id="ARBA00004123"/>
    </source>
</evidence>
<dbReference type="PROSITE" id="PS51030">
    <property type="entry name" value="NUCLEAR_REC_DBD_2"/>
    <property type="match status" value="1"/>
</dbReference>
<keyword evidence="12 15" id="KW-0675">Receptor</keyword>
<reference evidence="18" key="3">
    <citation type="submission" date="2025-09" db="UniProtKB">
        <authorList>
            <consortium name="Ensembl"/>
        </authorList>
    </citation>
    <scope>IDENTIFICATION</scope>
</reference>
<dbReference type="PANTHER" id="PTHR24085:SF1">
    <property type="entry name" value="NUCLEAR RECEPTOR SUBFAMILY 4 GROUP A MEMBER 1"/>
    <property type="match status" value="1"/>
</dbReference>
<dbReference type="PROSITE" id="PS51843">
    <property type="entry name" value="NR_LBD"/>
    <property type="match status" value="1"/>
</dbReference>
<dbReference type="InterPro" id="IPR001723">
    <property type="entry name" value="Nuclear_hrmn_rcpt"/>
</dbReference>
<evidence type="ECO:0000256" key="9">
    <source>
        <dbReference type="ARBA" id="ARBA00023015"/>
    </source>
</evidence>
<evidence type="ECO:0000256" key="3">
    <source>
        <dbReference type="ARBA" id="ARBA00004514"/>
    </source>
</evidence>
<evidence type="ECO:0000256" key="10">
    <source>
        <dbReference type="ARBA" id="ARBA00023125"/>
    </source>
</evidence>
<dbReference type="AlphaFoldDB" id="A0A671VNI4"/>
<dbReference type="SUPFAM" id="SSF48508">
    <property type="entry name" value="Nuclear receptor ligand-binding domain"/>
    <property type="match status" value="1"/>
</dbReference>
<sequence>MVVCGVQTVQNTCRPPNSLAAMTCVHPQHASQPCEINLGGSELQSTDFISRLTVDMSSPRDHLSAQSLPSINSLVGTQAGEIDAYSCQFTAAPAHVAPALGQETPFKLDDLQVYGCYPGAFTLSFPDGAASPAGSDYFGSPASASSPSTPGFQSQHASNWDSAFGPYSPSPGYWATDDASVSHAPSFFTFGSGSVEDMSHAGQQQDPFGMIHNHPAAMDFSSLVMEQAHNLDGTEQLDGSLSPKLKSPGGNEGCCAVCGDNASCQHYGVRTCEGCKGFFKRTVQKNSKYVCLANKDCPVDKRRRNRCQFCRFQKCLAVGMVREVVRTDSLKGRRGRLPSKPKVVPDVTSTVSPVSMIASLVRAHIDSNPGVGKLDYSKYDETEVSANQKEDANDIRRFYDLLTASMEVIRKWTRSIPGFSDFCTEDQELLLESAFVELFILRLAYRSNPEMEKLIFCNGAVLHKMQCVRGFGDWIDSILEFSQALHRMKLDVSSFSCLTALVIITDRHGLKEPGRVEDLQNQLITCLKDHVSGCGSASLRPNYLSRLLGKLPELRTLCTQGLQRIFYLKLEDIVPPPPIVDKIFMDTLPY</sequence>
<dbReference type="SUPFAM" id="SSF57716">
    <property type="entry name" value="Glucocorticoid receptor-like (DNA-binding domain)"/>
    <property type="match status" value="1"/>
</dbReference>
<dbReference type="OMA" id="YSCQFTA"/>
<dbReference type="PROSITE" id="PS00031">
    <property type="entry name" value="NUCLEAR_REC_DBD_1"/>
    <property type="match status" value="1"/>
</dbReference>
<dbReference type="GeneTree" id="ENSGT00950000183038"/>
<comment type="similarity">
    <text evidence="4">Belongs to the nuclear hormone receptor family. NR4 subfamily.</text>
</comment>
<dbReference type="GO" id="GO:0000978">
    <property type="term" value="F:RNA polymerase II cis-regulatory region sequence-specific DNA binding"/>
    <property type="evidence" value="ECO:0007669"/>
    <property type="project" value="TreeGrafter"/>
</dbReference>
<name>A0A671VNI4_SPAAU</name>
<keyword evidence="14 15" id="KW-0539">Nucleus</keyword>
<evidence type="ECO:0000256" key="7">
    <source>
        <dbReference type="ARBA" id="ARBA00022771"/>
    </source>
</evidence>
<protein>
    <submittedName>
        <fullName evidence="18">Nuclear receptor subfamily 4, group A, member 1</fullName>
    </submittedName>
</protein>
<dbReference type="InterPro" id="IPR035500">
    <property type="entry name" value="NHR-like_dom_sf"/>
</dbReference>
<dbReference type="GO" id="GO:0004879">
    <property type="term" value="F:nuclear receptor activity"/>
    <property type="evidence" value="ECO:0007669"/>
    <property type="project" value="InterPro"/>
</dbReference>
<dbReference type="InterPro" id="IPR001628">
    <property type="entry name" value="Znf_hrmn_rcpt"/>
</dbReference>
<keyword evidence="11 15" id="KW-0804">Transcription</keyword>
<gene>
    <name evidence="18" type="primary">NR4A1</name>
    <name evidence="18" type="synonym">nr4a1</name>
</gene>
<keyword evidence="19" id="KW-1185">Reference proteome</keyword>
<organism evidence="18 19">
    <name type="scientific">Sparus aurata</name>
    <name type="common">Gilthead sea bream</name>
    <dbReference type="NCBI Taxonomy" id="8175"/>
    <lineage>
        <taxon>Eukaryota</taxon>
        <taxon>Metazoa</taxon>
        <taxon>Chordata</taxon>
        <taxon>Craniata</taxon>
        <taxon>Vertebrata</taxon>
        <taxon>Euteleostomi</taxon>
        <taxon>Actinopterygii</taxon>
        <taxon>Neopterygii</taxon>
        <taxon>Teleostei</taxon>
        <taxon>Neoteleostei</taxon>
        <taxon>Acanthomorphata</taxon>
        <taxon>Eupercaria</taxon>
        <taxon>Spariformes</taxon>
        <taxon>Sparidae</taxon>
        <taxon>Sparus</taxon>
    </lineage>
</organism>
<keyword evidence="13" id="KW-0395">Inflammatory response</keyword>
<dbReference type="GO" id="GO:0005634">
    <property type="term" value="C:nucleus"/>
    <property type="evidence" value="ECO:0007669"/>
    <property type="project" value="UniProtKB-SubCell"/>
</dbReference>
<feature type="domain" description="Nuclear receptor" evidence="16">
    <location>
        <begin position="252"/>
        <end position="327"/>
    </location>
</feature>
<reference evidence="18" key="2">
    <citation type="submission" date="2025-08" db="UniProtKB">
        <authorList>
            <consortium name="Ensembl"/>
        </authorList>
    </citation>
    <scope>IDENTIFICATION</scope>
</reference>
<dbReference type="Pfam" id="PF00104">
    <property type="entry name" value="Hormone_recep"/>
    <property type="match status" value="1"/>
</dbReference>
<comment type="cofactor">
    <cofactor evidence="1">
        <name>Zn(2+)</name>
        <dbReference type="ChEBI" id="CHEBI:29105"/>
    </cofactor>
</comment>
<dbReference type="InterPro" id="IPR013088">
    <property type="entry name" value="Znf_NHR/GATA"/>
</dbReference>
<keyword evidence="7 15" id="KW-0863">Zinc-finger</keyword>
<dbReference type="CDD" id="cd06969">
    <property type="entry name" value="NR_DBD_NGFI-B"/>
    <property type="match status" value="1"/>
</dbReference>
<dbReference type="FunFam" id="1.10.565.10:FF:000008">
    <property type="entry name" value="Nuclear receptor subfamily 4 group A member 1"/>
    <property type="match status" value="1"/>
</dbReference>
<evidence type="ECO:0000256" key="1">
    <source>
        <dbReference type="ARBA" id="ARBA00001947"/>
    </source>
</evidence>
<dbReference type="InterPro" id="IPR000536">
    <property type="entry name" value="Nucl_hrmn_rcpt_lig-bd"/>
</dbReference>
<evidence type="ECO:0000259" key="16">
    <source>
        <dbReference type="PROSITE" id="PS51030"/>
    </source>
</evidence>
<evidence type="ECO:0000313" key="18">
    <source>
        <dbReference type="Ensembl" id="ENSSAUP00010027242.1"/>
    </source>
</evidence>
<reference evidence="18" key="1">
    <citation type="submission" date="2021-04" db="EMBL/GenBank/DDBJ databases">
        <authorList>
            <consortium name="Wellcome Sanger Institute Data Sharing"/>
        </authorList>
    </citation>
    <scope>NUCLEOTIDE SEQUENCE [LARGE SCALE GENOMIC DNA]</scope>
</reference>
<evidence type="ECO:0000313" key="19">
    <source>
        <dbReference type="Proteomes" id="UP000472265"/>
    </source>
</evidence>
<evidence type="ECO:0000256" key="11">
    <source>
        <dbReference type="ARBA" id="ARBA00023163"/>
    </source>
</evidence>
<evidence type="ECO:0000259" key="17">
    <source>
        <dbReference type="PROSITE" id="PS51843"/>
    </source>
</evidence>
<dbReference type="Gene3D" id="3.30.50.10">
    <property type="entry name" value="Erythroid Transcription Factor GATA-1, subunit A"/>
    <property type="match status" value="1"/>
</dbReference>
<dbReference type="PANTHER" id="PTHR24085">
    <property type="entry name" value="NUCLEAR HORMONE RECEPTOR"/>
    <property type="match status" value="1"/>
</dbReference>
<keyword evidence="8 15" id="KW-0862">Zinc</keyword>
<dbReference type="GO" id="GO:0005667">
    <property type="term" value="C:transcription regulator complex"/>
    <property type="evidence" value="ECO:0007669"/>
    <property type="project" value="TreeGrafter"/>
</dbReference>
<dbReference type="OrthoDB" id="5952118at2759"/>
<evidence type="ECO:0000256" key="12">
    <source>
        <dbReference type="ARBA" id="ARBA00023170"/>
    </source>
</evidence>
<dbReference type="PRINTS" id="PR01284">
    <property type="entry name" value="NUCLEARECPTR"/>
</dbReference>
<proteinExistence type="inferred from homology"/>
<dbReference type="PRINTS" id="PR00398">
    <property type="entry name" value="STRDHORMONER"/>
</dbReference>
<keyword evidence="6 15" id="KW-0479">Metal-binding</keyword>
<dbReference type="SMART" id="SM00430">
    <property type="entry name" value="HOLI"/>
    <property type="match status" value="1"/>
</dbReference>
<dbReference type="FunFam" id="3.30.50.10:FF:000009">
    <property type="entry name" value="nuclear receptor subfamily 4 group A member 2"/>
    <property type="match status" value="1"/>
</dbReference>
<dbReference type="Pfam" id="PF00105">
    <property type="entry name" value="zf-C4"/>
    <property type="match status" value="1"/>
</dbReference>
<evidence type="ECO:0000256" key="5">
    <source>
        <dbReference type="ARBA" id="ARBA00022490"/>
    </source>
</evidence>
<dbReference type="InParanoid" id="A0A671VNI4"/>
<dbReference type="Gene3D" id="1.10.565.10">
    <property type="entry name" value="Retinoid X Receptor"/>
    <property type="match status" value="1"/>
</dbReference>
<dbReference type="SMART" id="SM00399">
    <property type="entry name" value="ZnF_C4"/>
    <property type="match status" value="1"/>
</dbReference>
<evidence type="ECO:0000256" key="15">
    <source>
        <dbReference type="RuleBase" id="RU004334"/>
    </source>
</evidence>
<comment type="subcellular location">
    <subcellularLocation>
        <location evidence="3">Cytoplasm</location>
        <location evidence="3">Cytosol</location>
    </subcellularLocation>
    <subcellularLocation>
        <location evidence="2 15">Nucleus</location>
    </subcellularLocation>
</comment>